<protein>
    <submittedName>
        <fullName evidence="2">Uncharacterized protein</fullName>
    </submittedName>
</protein>
<evidence type="ECO:0000313" key="3">
    <source>
        <dbReference type="Proteomes" id="UP000735302"/>
    </source>
</evidence>
<gene>
    <name evidence="2" type="ORF">PoB_004006100</name>
</gene>
<name>A0AAV4AQX9_9GAST</name>
<keyword evidence="1" id="KW-1133">Transmembrane helix</keyword>
<dbReference type="AlphaFoldDB" id="A0AAV4AQX9"/>
<feature type="transmembrane region" description="Helical" evidence="1">
    <location>
        <begin position="16"/>
        <end position="37"/>
    </location>
</feature>
<keyword evidence="1" id="KW-0472">Membrane</keyword>
<evidence type="ECO:0000256" key="1">
    <source>
        <dbReference type="SAM" id="Phobius"/>
    </source>
</evidence>
<dbReference type="Proteomes" id="UP000735302">
    <property type="component" value="Unassembled WGS sequence"/>
</dbReference>
<evidence type="ECO:0000313" key="2">
    <source>
        <dbReference type="EMBL" id="GFO13556.1"/>
    </source>
</evidence>
<keyword evidence="3" id="KW-1185">Reference proteome</keyword>
<proteinExistence type="predicted"/>
<reference evidence="2 3" key="1">
    <citation type="journal article" date="2021" name="Elife">
        <title>Chloroplast acquisition without the gene transfer in kleptoplastic sea slugs, Plakobranchus ocellatus.</title>
        <authorList>
            <person name="Maeda T."/>
            <person name="Takahashi S."/>
            <person name="Yoshida T."/>
            <person name="Shimamura S."/>
            <person name="Takaki Y."/>
            <person name="Nagai Y."/>
            <person name="Toyoda A."/>
            <person name="Suzuki Y."/>
            <person name="Arimoto A."/>
            <person name="Ishii H."/>
            <person name="Satoh N."/>
            <person name="Nishiyama T."/>
            <person name="Hasebe M."/>
            <person name="Maruyama T."/>
            <person name="Minagawa J."/>
            <person name="Obokata J."/>
            <person name="Shigenobu S."/>
        </authorList>
    </citation>
    <scope>NUCLEOTIDE SEQUENCE [LARGE SCALE GENOMIC DNA]</scope>
</reference>
<feature type="transmembrane region" description="Helical" evidence="1">
    <location>
        <begin position="43"/>
        <end position="68"/>
    </location>
</feature>
<dbReference type="EMBL" id="BLXT01004491">
    <property type="protein sequence ID" value="GFO13556.1"/>
    <property type="molecule type" value="Genomic_DNA"/>
</dbReference>
<accession>A0AAV4AQX9</accession>
<sequence>MREHDHSYSAGRGKGLCAVIPSIIVVISVVIAVVAGTKVMGHGHWMCLGTTGFSCAFVESPGVVLNVLRVARDRWSGHTSSRCSLRP</sequence>
<organism evidence="2 3">
    <name type="scientific">Plakobranchus ocellatus</name>
    <dbReference type="NCBI Taxonomy" id="259542"/>
    <lineage>
        <taxon>Eukaryota</taxon>
        <taxon>Metazoa</taxon>
        <taxon>Spiralia</taxon>
        <taxon>Lophotrochozoa</taxon>
        <taxon>Mollusca</taxon>
        <taxon>Gastropoda</taxon>
        <taxon>Heterobranchia</taxon>
        <taxon>Euthyneura</taxon>
        <taxon>Panpulmonata</taxon>
        <taxon>Sacoglossa</taxon>
        <taxon>Placobranchoidea</taxon>
        <taxon>Plakobranchidae</taxon>
        <taxon>Plakobranchus</taxon>
    </lineage>
</organism>
<keyword evidence="1" id="KW-0812">Transmembrane</keyword>
<comment type="caution">
    <text evidence="2">The sequence shown here is derived from an EMBL/GenBank/DDBJ whole genome shotgun (WGS) entry which is preliminary data.</text>
</comment>